<dbReference type="Pfam" id="PF00849">
    <property type="entry name" value="PseudoU_synth_2"/>
    <property type="match status" value="1"/>
</dbReference>
<dbReference type="AlphaFoldDB" id="A0A4S4B1T9"/>
<comment type="function">
    <text evidence="4">Responsible for synthesis of pseudouridine from uracil-65 in transfer RNAs.</text>
</comment>
<dbReference type="SUPFAM" id="SSF55120">
    <property type="entry name" value="Pseudouridine synthase"/>
    <property type="match status" value="1"/>
</dbReference>
<evidence type="ECO:0000256" key="9">
    <source>
        <dbReference type="ARBA" id="ARBA00043049"/>
    </source>
</evidence>
<dbReference type="RefSeq" id="WP_136347437.1">
    <property type="nucleotide sequence ID" value="NZ_SSOC01000002.1"/>
</dbReference>
<dbReference type="InterPro" id="IPR006224">
    <property type="entry name" value="PsdUridine_synth_RluA-like_CS"/>
</dbReference>
<evidence type="ECO:0000313" key="11">
    <source>
        <dbReference type="EMBL" id="THF66496.1"/>
    </source>
</evidence>
<keyword evidence="1" id="KW-0819">tRNA processing</keyword>
<dbReference type="Proteomes" id="UP000308430">
    <property type="component" value="Unassembled WGS sequence"/>
</dbReference>
<organism evidence="11 12">
    <name type="scientific">Pseudothauera nasutitermitis</name>
    <dbReference type="NCBI Taxonomy" id="2565930"/>
    <lineage>
        <taxon>Bacteria</taxon>
        <taxon>Pseudomonadati</taxon>
        <taxon>Pseudomonadota</taxon>
        <taxon>Betaproteobacteria</taxon>
        <taxon>Rhodocyclales</taxon>
        <taxon>Zoogloeaceae</taxon>
        <taxon>Pseudothauera</taxon>
    </lineage>
</organism>
<evidence type="ECO:0000313" key="12">
    <source>
        <dbReference type="Proteomes" id="UP000308430"/>
    </source>
</evidence>
<dbReference type="InterPro" id="IPR050188">
    <property type="entry name" value="RluA_PseudoU_synthase"/>
</dbReference>
<dbReference type="PANTHER" id="PTHR21600:SF56">
    <property type="entry name" value="TRNA PSEUDOURIDINE SYNTHASE C"/>
    <property type="match status" value="1"/>
</dbReference>
<dbReference type="InterPro" id="IPR020103">
    <property type="entry name" value="PsdUridine_synth_cat_dom_sf"/>
</dbReference>
<keyword evidence="12" id="KW-1185">Reference proteome</keyword>
<evidence type="ECO:0000256" key="4">
    <source>
        <dbReference type="ARBA" id="ARBA00037670"/>
    </source>
</evidence>
<reference evidence="11 12" key="1">
    <citation type="submission" date="2019-04" db="EMBL/GenBank/DDBJ databases">
        <title>Azoarcus nasutitermitis sp. nov. isolated from termite nest.</title>
        <authorList>
            <person name="Lin S.-Y."/>
            <person name="Hameed A."/>
            <person name="Hsu Y.-H."/>
            <person name="Young C.-C."/>
        </authorList>
    </citation>
    <scope>NUCLEOTIDE SEQUENCE [LARGE SCALE GENOMIC DNA]</scope>
    <source>
        <strain evidence="11 12">CC-YHH838</strain>
    </source>
</reference>
<dbReference type="GO" id="GO:0160149">
    <property type="term" value="F:tRNA pseudouridine(65) synthase activity"/>
    <property type="evidence" value="ECO:0007669"/>
    <property type="project" value="UniProtKB-EC"/>
</dbReference>
<name>A0A4S4B1T9_9RHOO</name>
<evidence type="ECO:0000256" key="8">
    <source>
        <dbReference type="ARBA" id="ARBA00041975"/>
    </source>
</evidence>
<dbReference type="GO" id="GO:0003723">
    <property type="term" value="F:RNA binding"/>
    <property type="evidence" value="ECO:0007669"/>
    <property type="project" value="InterPro"/>
</dbReference>
<proteinExistence type="predicted"/>
<comment type="caution">
    <text evidence="11">The sequence shown here is derived from an EMBL/GenBank/DDBJ whole genome shotgun (WGS) entry which is preliminary data.</text>
</comment>
<dbReference type="PANTHER" id="PTHR21600">
    <property type="entry name" value="MITOCHONDRIAL RNA PSEUDOURIDINE SYNTHASE"/>
    <property type="match status" value="1"/>
</dbReference>
<dbReference type="EMBL" id="SSOC01000002">
    <property type="protein sequence ID" value="THF66496.1"/>
    <property type="molecule type" value="Genomic_DNA"/>
</dbReference>
<comment type="catalytic activity">
    <reaction evidence="3">
        <text>uridine(65) in tRNA = pseudouridine(65) in tRNA</text>
        <dbReference type="Rhea" id="RHEA:42536"/>
        <dbReference type="Rhea" id="RHEA-COMP:10103"/>
        <dbReference type="Rhea" id="RHEA-COMP:10104"/>
        <dbReference type="ChEBI" id="CHEBI:65314"/>
        <dbReference type="ChEBI" id="CHEBI:65315"/>
        <dbReference type="EC" id="5.4.99.26"/>
    </reaction>
</comment>
<dbReference type="OrthoDB" id="9785808at2"/>
<evidence type="ECO:0000256" key="1">
    <source>
        <dbReference type="ARBA" id="ARBA00022694"/>
    </source>
</evidence>
<dbReference type="PROSITE" id="PS01129">
    <property type="entry name" value="PSI_RLU"/>
    <property type="match status" value="1"/>
</dbReference>
<evidence type="ECO:0000259" key="10">
    <source>
        <dbReference type="Pfam" id="PF00849"/>
    </source>
</evidence>
<dbReference type="GO" id="GO:0008033">
    <property type="term" value="P:tRNA processing"/>
    <property type="evidence" value="ECO:0007669"/>
    <property type="project" value="UniProtKB-KW"/>
</dbReference>
<protein>
    <recommendedName>
        <fullName evidence="6">tRNA pseudouridine synthase C</fullName>
        <ecNumber evidence="5">5.4.99.26</ecNumber>
    </recommendedName>
    <alternativeName>
        <fullName evidence="8">tRNA pseudouridine(65) synthase</fullName>
    </alternativeName>
    <alternativeName>
        <fullName evidence="9">tRNA pseudouridylate synthase C</fullName>
    </alternativeName>
    <alternativeName>
        <fullName evidence="7">tRNA-uridine isomerase C</fullName>
    </alternativeName>
</protein>
<dbReference type="InterPro" id="IPR006145">
    <property type="entry name" value="PsdUridine_synth_RsuA/RluA"/>
</dbReference>
<dbReference type="GO" id="GO:0000455">
    <property type="term" value="P:enzyme-directed rRNA pseudouridine synthesis"/>
    <property type="evidence" value="ECO:0007669"/>
    <property type="project" value="TreeGrafter"/>
</dbReference>
<accession>A0A4S4B1T9</accession>
<evidence type="ECO:0000256" key="2">
    <source>
        <dbReference type="ARBA" id="ARBA00023235"/>
    </source>
</evidence>
<dbReference type="Gene3D" id="3.30.2350.10">
    <property type="entry name" value="Pseudouridine synthase"/>
    <property type="match status" value="1"/>
</dbReference>
<feature type="domain" description="Pseudouridine synthase RsuA/RluA-like" evidence="10">
    <location>
        <begin position="10"/>
        <end position="170"/>
    </location>
</feature>
<gene>
    <name evidence="11" type="ORF">E6C76_06555</name>
</gene>
<evidence type="ECO:0000256" key="5">
    <source>
        <dbReference type="ARBA" id="ARBA00038943"/>
    </source>
</evidence>
<keyword evidence="2" id="KW-0413">Isomerase</keyword>
<evidence type="ECO:0000256" key="3">
    <source>
        <dbReference type="ARBA" id="ARBA00036607"/>
    </source>
</evidence>
<evidence type="ECO:0000256" key="6">
    <source>
        <dbReference type="ARBA" id="ARBA00040675"/>
    </source>
</evidence>
<evidence type="ECO:0000256" key="7">
    <source>
        <dbReference type="ARBA" id="ARBA00041803"/>
    </source>
</evidence>
<sequence>MPAILYQDAHLVALHKPSGMLVHRSKLDAHETRFAVQWLRDRLGRQVHPVHRLDKGTSGVLLFALDRDTLARLASQFETRAVGKRYVAVVRGHPPEAGLIDHALSRRFDDAERAAAELPGAPQPALTRYRRLATAELPHCVDRYPTSRYALLELCPETGRRHQLRRHLKHIAHPIIGDATFGKGLHNRLFQQLFDSHRMLLACTELTLRHPWSAAPLCLRAPLDDSFMRVIDALGWRGAVPGGLPADIET</sequence>
<dbReference type="EC" id="5.4.99.26" evidence="5"/>